<reference evidence="1" key="1">
    <citation type="submission" date="2016-10" db="EMBL/GenBank/DDBJ databases">
        <title>Sequence of Gallionella enrichment culture.</title>
        <authorList>
            <person name="Poehlein A."/>
            <person name="Muehling M."/>
            <person name="Daniel R."/>
        </authorList>
    </citation>
    <scope>NUCLEOTIDE SEQUENCE</scope>
</reference>
<comment type="caution">
    <text evidence="1">The sequence shown here is derived from an EMBL/GenBank/DDBJ whole genome shotgun (WGS) entry which is preliminary data.</text>
</comment>
<organism evidence="1">
    <name type="scientific">mine drainage metagenome</name>
    <dbReference type="NCBI Taxonomy" id="410659"/>
    <lineage>
        <taxon>unclassified sequences</taxon>
        <taxon>metagenomes</taxon>
        <taxon>ecological metagenomes</taxon>
    </lineage>
</organism>
<accession>A0A1J5P8S7</accession>
<dbReference type="AlphaFoldDB" id="A0A1J5P8S7"/>
<gene>
    <name evidence="1" type="ORF">GALL_542430</name>
</gene>
<protein>
    <submittedName>
        <fullName evidence="1">Uncharacterized protein</fullName>
    </submittedName>
</protein>
<proteinExistence type="predicted"/>
<sequence>MRLKTRTQHLGRCQIHAVASPRGTRDPHQLPGLQSLCRIARKSRPVEHHHVVVHLDQSGADPAVTGTGYGHTGSAPLGGIGPGLQTPDHNRLTNHHGRRGIDTVQTGVGIHLNRHARHIKVAAADTCNLALGDGPDLNGIGRTQRRVSQVFHTLDTGHHAQTQIGRSGLYAVNLDTGQRVDKLDAIDDDTAKTRD</sequence>
<evidence type="ECO:0000313" key="1">
    <source>
        <dbReference type="EMBL" id="OIQ64207.1"/>
    </source>
</evidence>
<dbReference type="EMBL" id="MLJW01008328">
    <property type="protein sequence ID" value="OIQ64207.1"/>
    <property type="molecule type" value="Genomic_DNA"/>
</dbReference>
<name>A0A1J5P8S7_9ZZZZ</name>